<keyword evidence="2" id="KW-1185">Reference proteome</keyword>
<dbReference type="Proteomes" id="UP000616151">
    <property type="component" value="Unassembled WGS sequence"/>
</dbReference>
<reference evidence="1" key="1">
    <citation type="submission" date="2021-01" db="EMBL/GenBank/DDBJ databases">
        <authorList>
            <person name="Sun Q."/>
        </authorList>
    </citation>
    <scope>NUCLEOTIDE SEQUENCE</scope>
    <source>
        <strain evidence="1">YIM B02566</strain>
    </source>
</reference>
<proteinExistence type="predicted"/>
<evidence type="ECO:0000313" key="2">
    <source>
        <dbReference type="Proteomes" id="UP000616151"/>
    </source>
</evidence>
<protein>
    <submittedName>
        <fullName evidence="1">Rhodanese-like domain-containing protein</fullName>
    </submittedName>
</protein>
<dbReference type="EMBL" id="JAENHL010000006">
    <property type="protein sequence ID" value="MBK1866711.1"/>
    <property type="molecule type" value="Genomic_DNA"/>
</dbReference>
<name>A0ACC5R234_9HYPH</name>
<accession>A0ACC5R234</accession>
<organism evidence="1 2">
    <name type="scientific">Taklimakanibacter albus</name>
    <dbReference type="NCBI Taxonomy" id="2800327"/>
    <lineage>
        <taxon>Bacteria</taxon>
        <taxon>Pseudomonadati</taxon>
        <taxon>Pseudomonadota</taxon>
        <taxon>Alphaproteobacteria</taxon>
        <taxon>Hyphomicrobiales</taxon>
        <taxon>Aestuariivirgaceae</taxon>
        <taxon>Taklimakanibacter</taxon>
    </lineage>
</organism>
<gene>
    <name evidence="1" type="ORF">JHL16_10130</name>
</gene>
<comment type="caution">
    <text evidence="1">The sequence shown here is derived from an EMBL/GenBank/DDBJ whole genome shotgun (WGS) entry which is preliminary data.</text>
</comment>
<evidence type="ECO:0000313" key="1">
    <source>
        <dbReference type="EMBL" id="MBK1866711.1"/>
    </source>
</evidence>
<sequence length="135" mass="14707">MPQNITQGYKALMAKAEAEVDSVSAAEAIALAKRDDVVIVCIRDIRELEREGRIPGSFHAPRGMLEFWVDPESPYHKPIFAEDKTFIIHCASGWRSLLAGATLTAMGLKPVKNLKGGFTAWKAAGGTIESLPARK</sequence>